<keyword evidence="2" id="KW-0418">Kinase</keyword>
<dbReference type="eggNOG" id="KOG0583">
    <property type="taxonomic scope" value="Eukaryota"/>
</dbReference>
<dbReference type="Gene3D" id="1.10.510.10">
    <property type="entry name" value="Transferase(Phosphotransferase) domain 1"/>
    <property type="match status" value="1"/>
</dbReference>
<dbReference type="PROSITE" id="PS50011">
    <property type="entry name" value="PROTEIN_KINASE_DOM"/>
    <property type="match status" value="1"/>
</dbReference>
<dbReference type="Proteomes" id="UP000001542">
    <property type="component" value="Unassembled WGS sequence"/>
</dbReference>
<evidence type="ECO:0000259" key="1">
    <source>
        <dbReference type="PROSITE" id="PS50011"/>
    </source>
</evidence>
<dbReference type="PANTHER" id="PTHR24362">
    <property type="entry name" value="SERINE/THREONINE-PROTEIN KINASE NEK"/>
    <property type="match status" value="1"/>
</dbReference>
<dbReference type="AlphaFoldDB" id="A2ECA9"/>
<keyword evidence="2" id="KW-0808">Transferase</keyword>
<gene>
    <name evidence="2" type="ORF">TVAG_098290</name>
</gene>
<dbReference type="SUPFAM" id="SSF56112">
    <property type="entry name" value="Protein kinase-like (PK-like)"/>
    <property type="match status" value="1"/>
</dbReference>
<dbReference type="STRING" id="5722.A2ECA9"/>
<keyword evidence="3" id="KW-1185">Reference proteome</keyword>
<dbReference type="SMART" id="SM00220">
    <property type="entry name" value="S_TKc"/>
    <property type="match status" value="1"/>
</dbReference>
<dbReference type="VEuPathDB" id="TrichDB:TVAG_098290"/>
<dbReference type="SMR" id="A2ECA9"/>
<dbReference type="KEGG" id="tva:4767616"/>
<dbReference type="InterPro" id="IPR000719">
    <property type="entry name" value="Prot_kinase_dom"/>
</dbReference>
<name>A2ECA9_TRIV3</name>
<feature type="domain" description="Protein kinase" evidence="1">
    <location>
        <begin position="3"/>
        <end position="260"/>
    </location>
</feature>
<dbReference type="InterPro" id="IPR011009">
    <property type="entry name" value="Kinase-like_dom_sf"/>
</dbReference>
<evidence type="ECO:0000313" key="3">
    <source>
        <dbReference type="Proteomes" id="UP000001542"/>
    </source>
</evidence>
<dbReference type="GO" id="GO:0004674">
    <property type="term" value="F:protein serine/threonine kinase activity"/>
    <property type="evidence" value="ECO:0000318"/>
    <property type="project" value="GO_Central"/>
</dbReference>
<dbReference type="Pfam" id="PF00069">
    <property type="entry name" value="Pkinase"/>
    <property type="match status" value="1"/>
</dbReference>
<sequence>MKNAFPEHLGNYNINKVITSDGIIQYAFATNEITYADKLLKIFNRELLTNSELQPELDKELKLAQSLISRGLPTVEKVFQDHKYDVIVMEDLPNGNLKDYLKVKKNMLYNDKIKLCIRILNGIICLHEHGMNHGCLNPDNIYFDSFGNPKLIGYGLHVKDQSTELSNLIYRAPEEVKLQRRNNKEADMWSFGLVSHQIVANSFPFIVDDAQQYIKTLITGQQISLISVGGILDKIVERCLDPDPNTRITSDGAREMFETIKEYKTLFSKSLAAIPRLPKPMHQPFPSCTITLQGTISKRYRSSRYESI</sequence>
<accession>A2ECA9</accession>
<dbReference type="OrthoDB" id="4062651at2759"/>
<dbReference type="FunFam" id="1.10.510.10:FF:002987">
    <property type="entry name" value="AGC family protein kinase"/>
    <property type="match status" value="1"/>
</dbReference>
<dbReference type="RefSeq" id="XP_001321916.1">
    <property type="nucleotide sequence ID" value="XM_001321881.1"/>
</dbReference>
<organism evidence="2 3">
    <name type="scientific">Trichomonas vaginalis (strain ATCC PRA-98 / G3)</name>
    <dbReference type="NCBI Taxonomy" id="412133"/>
    <lineage>
        <taxon>Eukaryota</taxon>
        <taxon>Metamonada</taxon>
        <taxon>Parabasalia</taxon>
        <taxon>Trichomonadida</taxon>
        <taxon>Trichomonadidae</taxon>
        <taxon>Trichomonas</taxon>
    </lineage>
</organism>
<protein>
    <submittedName>
        <fullName evidence="2">AGC family protein kinase</fullName>
    </submittedName>
</protein>
<dbReference type="InParanoid" id="A2ECA9"/>
<proteinExistence type="predicted"/>
<dbReference type="GO" id="GO:0005524">
    <property type="term" value="F:ATP binding"/>
    <property type="evidence" value="ECO:0007669"/>
    <property type="project" value="InterPro"/>
</dbReference>
<reference evidence="2" key="1">
    <citation type="submission" date="2006-10" db="EMBL/GenBank/DDBJ databases">
        <authorList>
            <person name="Amadeo P."/>
            <person name="Zhao Q."/>
            <person name="Wortman J."/>
            <person name="Fraser-Liggett C."/>
            <person name="Carlton J."/>
        </authorList>
    </citation>
    <scope>NUCLEOTIDE SEQUENCE</scope>
    <source>
        <strain evidence="2">G3</strain>
    </source>
</reference>
<evidence type="ECO:0000313" key="2">
    <source>
        <dbReference type="EMBL" id="EAY09693.1"/>
    </source>
</evidence>
<dbReference type="EMBL" id="DS113352">
    <property type="protein sequence ID" value="EAY09693.1"/>
    <property type="molecule type" value="Genomic_DNA"/>
</dbReference>
<dbReference type="PANTHER" id="PTHR24362:SF309">
    <property type="entry name" value="PROTEIN KINASE DOMAIN-CONTAINING PROTEIN"/>
    <property type="match status" value="1"/>
</dbReference>
<reference evidence="2" key="2">
    <citation type="journal article" date="2007" name="Science">
        <title>Draft genome sequence of the sexually transmitted pathogen Trichomonas vaginalis.</title>
        <authorList>
            <person name="Carlton J.M."/>
            <person name="Hirt R.P."/>
            <person name="Silva J.C."/>
            <person name="Delcher A.L."/>
            <person name="Schatz M."/>
            <person name="Zhao Q."/>
            <person name="Wortman J.R."/>
            <person name="Bidwell S.L."/>
            <person name="Alsmark U.C.M."/>
            <person name="Besteiro S."/>
            <person name="Sicheritz-Ponten T."/>
            <person name="Noel C.J."/>
            <person name="Dacks J.B."/>
            <person name="Foster P.G."/>
            <person name="Simillion C."/>
            <person name="Van de Peer Y."/>
            <person name="Miranda-Saavedra D."/>
            <person name="Barton G.J."/>
            <person name="Westrop G.D."/>
            <person name="Mueller S."/>
            <person name="Dessi D."/>
            <person name="Fiori P.L."/>
            <person name="Ren Q."/>
            <person name="Paulsen I."/>
            <person name="Zhang H."/>
            <person name="Bastida-Corcuera F.D."/>
            <person name="Simoes-Barbosa A."/>
            <person name="Brown M.T."/>
            <person name="Hayes R.D."/>
            <person name="Mukherjee M."/>
            <person name="Okumura C.Y."/>
            <person name="Schneider R."/>
            <person name="Smith A.J."/>
            <person name="Vanacova S."/>
            <person name="Villalvazo M."/>
            <person name="Haas B.J."/>
            <person name="Pertea M."/>
            <person name="Feldblyum T.V."/>
            <person name="Utterback T.R."/>
            <person name="Shu C.L."/>
            <person name="Osoegawa K."/>
            <person name="de Jong P.J."/>
            <person name="Hrdy I."/>
            <person name="Horvathova L."/>
            <person name="Zubacova Z."/>
            <person name="Dolezal P."/>
            <person name="Malik S.B."/>
            <person name="Logsdon J.M. Jr."/>
            <person name="Henze K."/>
            <person name="Gupta A."/>
            <person name="Wang C.C."/>
            <person name="Dunne R.L."/>
            <person name="Upcroft J.A."/>
            <person name="Upcroft P."/>
            <person name="White O."/>
            <person name="Salzberg S.L."/>
            <person name="Tang P."/>
            <person name="Chiu C.-H."/>
            <person name="Lee Y.-S."/>
            <person name="Embley T.M."/>
            <person name="Coombs G.H."/>
            <person name="Mottram J.C."/>
            <person name="Tachezy J."/>
            <person name="Fraser-Liggett C.M."/>
            <person name="Johnson P.J."/>
        </authorList>
    </citation>
    <scope>NUCLEOTIDE SEQUENCE [LARGE SCALE GENOMIC DNA]</scope>
    <source>
        <strain evidence="2">G3</strain>
    </source>
</reference>
<dbReference type="VEuPathDB" id="TrichDB:TVAGG3_0390530"/>